<comment type="caution">
    <text evidence="2">The sequence shown here is derived from an EMBL/GenBank/DDBJ whole genome shotgun (WGS) entry which is preliminary data.</text>
</comment>
<feature type="region of interest" description="Disordered" evidence="1">
    <location>
        <begin position="431"/>
        <end position="480"/>
    </location>
</feature>
<feature type="region of interest" description="Disordered" evidence="1">
    <location>
        <begin position="1"/>
        <end position="143"/>
    </location>
</feature>
<organism evidence="2 3">
    <name type="scientific">Lupinus luteus</name>
    <name type="common">European yellow lupine</name>
    <dbReference type="NCBI Taxonomy" id="3873"/>
    <lineage>
        <taxon>Eukaryota</taxon>
        <taxon>Viridiplantae</taxon>
        <taxon>Streptophyta</taxon>
        <taxon>Embryophyta</taxon>
        <taxon>Tracheophyta</taxon>
        <taxon>Spermatophyta</taxon>
        <taxon>Magnoliopsida</taxon>
        <taxon>eudicotyledons</taxon>
        <taxon>Gunneridae</taxon>
        <taxon>Pentapetalae</taxon>
        <taxon>rosids</taxon>
        <taxon>fabids</taxon>
        <taxon>Fabales</taxon>
        <taxon>Fabaceae</taxon>
        <taxon>Papilionoideae</taxon>
        <taxon>50 kb inversion clade</taxon>
        <taxon>genistoids sensu lato</taxon>
        <taxon>core genistoids</taxon>
        <taxon>Genisteae</taxon>
        <taxon>Lupinus</taxon>
    </lineage>
</organism>
<feature type="compositionally biased region" description="Polar residues" evidence="1">
    <location>
        <begin position="453"/>
        <end position="469"/>
    </location>
</feature>
<accession>A0AAV1YF57</accession>
<protein>
    <submittedName>
        <fullName evidence="2">Uncharacterized protein</fullName>
    </submittedName>
</protein>
<evidence type="ECO:0000313" key="2">
    <source>
        <dbReference type="EMBL" id="CAL0332662.1"/>
    </source>
</evidence>
<proteinExistence type="predicted"/>
<sequence length="738" mass="80771">MAHKKQPFRFRIPWLSGKSAPRPATEPPPRRLKDRPKSPTEPELDTNVPIQQVQSPPSPTKTQGVLRAEPEKQSPSHPPQLKTSSVIIESSMTSQLERPSQSTNSTEVNSPSPSLEPSSHADSPSQVSIAFSSPKTRPQSPILSALDGPIIVSKLPSEESIQPKSSTSEQGKEKMVMYELILQEAETVQQQSPSDLALDGAAAMPMPAAEESSLPASSVYEQEKEIVVSEPMPQGVEPKINSPSKANIKSPDTFSHPENLSAQSTQILPEAPFETQSKSPETSSQPERMPAQSAGSEPQQSSYVPLSSLNSKTEPAASQTWSSSTLASEGTNVLKPADQSTFLASSVFEEENEKMAVTVEVSEPVLQETEAKMKSPLKTIPNSPGISSQLENLSTHTKTIIINEEISKGPKAPLETKGKLLQSAEKEKMAHCQHIKAGKAKDTTNRQPIRRTIASSSGTQAKDSFTTTFRADKKQHGERETVERKVIFATSNQSEKDIKVVNSADHETRNVSSILPEKPVSSNEEKAPLQKVIKDDMSEFVYKLATFHPSHPTDDEEFSIITLAGDNRGATMNVGSESANKERPISIHCAYKTYPAERAHLTTHGEESSSTKKNSHRSAKHVEVGKTYVNSNIQSINNSLMFHGSVTERDLGVQVILTQTPADPINCDGKLSPETHKTGFNISRVEKSNYQPMVRRRGLRGLFVEPSNSDPDSPDKPRHHGCKFICDKNEKVEDIEDM</sequence>
<feature type="compositionally biased region" description="Basic and acidic residues" evidence="1">
    <location>
        <begin position="28"/>
        <end position="40"/>
    </location>
</feature>
<feature type="region of interest" description="Disordered" evidence="1">
    <location>
        <begin position="154"/>
        <end position="173"/>
    </location>
</feature>
<keyword evidence="3" id="KW-1185">Reference proteome</keyword>
<dbReference type="PANTHER" id="PTHR33472:SF24">
    <property type="entry name" value="VEGETATIVE CELL WALL PROTEIN GP1-LIKE"/>
    <property type="match status" value="1"/>
</dbReference>
<feature type="compositionally biased region" description="Low complexity" evidence="1">
    <location>
        <begin position="203"/>
        <end position="218"/>
    </location>
</feature>
<evidence type="ECO:0000313" key="3">
    <source>
        <dbReference type="Proteomes" id="UP001497480"/>
    </source>
</evidence>
<feature type="region of interest" description="Disordered" evidence="1">
    <location>
        <begin position="203"/>
        <end position="335"/>
    </location>
</feature>
<dbReference type="EMBL" id="CAXHTB010000024">
    <property type="protein sequence ID" value="CAL0332662.1"/>
    <property type="molecule type" value="Genomic_DNA"/>
</dbReference>
<reference evidence="2 3" key="1">
    <citation type="submission" date="2024-03" db="EMBL/GenBank/DDBJ databases">
        <authorList>
            <person name="Martinez-Hernandez J."/>
        </authorList>
    </citation>
    <scope>NUCLEOTIDE SEQUENCE [LARGE SCALE GENOMIC DNA]</scope>
</reference>
<feature type="compositionally biased region" description="Polar residues" evidence="1">
    <location>
        <begin position="274"/>
        <end position="286"/>
    </location>
</feature>
<feature type="compositionally biased region" description="Basic and acidic residues" evidence="1">
    <location>
        <begin position="470"/>
        <end position="480"/>
    </location>
</feature>
<gene>
    <name evidence="2" type="ORF">LLUT_LOCUS33722</name>
</gene>
<feature type="compositionally biased region" description="Polar residues" evidence="1">
    <location>
        <begin position="159"/>
        <end position="169"/>
    </location>
</feature>
<feature type="compositionally biased region" description="Polar residues" evidence="1">
    <location>
        <begin position="81"/>
        <end position="142"/>
    </location>
</feature>
<dbReference type="AlphaFoldDB" id="A0AAV1YF57"/>
<dbReference type="Proteomes" id="UP001497480">
    <property type="component" value="Unassembled WGS sequence"/>
</dbReference>
<dbReference type="PANTHER" id="PTHR33472">
    <property type="entry name" value="OS01G0106600 PROTEIN"/>
    <property type="match status" value="1"/>
</dbReference>
<feature type="compositionally biased region" description="Polar residues" evidence="1">
    <location>
        <begin position="293"/>
        <end position="331"/>
    </location>
</feature>
<feature type="compositionally biased region" description="Polar residues" evidence="1">
    <location>
        <begin position="241"/>
        <end position="267"/>
    </location>
</feature>
<name>A0AAV1YF57_LUPLU</name>
<evidence type="ECO:0000256" key="1">
    <source>
        <dbReference type="SAM" id="MobiDB-lite"/>
    </source>
</evidence>